<evidence type="ECO:0000313" key="1">
    <source>
        <dbReference type="EMBL" id="OGG19033.1"/>
    </source>
</evidence>
<dbReference type="AlphaFoldDB" id="A0A1F6A2Y0"/>
<reference evidence="1 2" key="1">
    <citation type="journal article" date="2016" name="Nat. Commun.">
        <title>Thousands of microbial genomes shed light on interconnected biogeochemical processes in an aquifer system.</title>
        <authorList>
            <person name="Anantharaman K."/>
            <person name="Brown C.T."/>
            <person name="Hug L.A."/>
            <person name="Sharon I."/>
            <person name="Castelle C.J."/>
            <person name="Probst A.J."/>
            <person name="Thomas B.C."/>
            <person name="Singh A."/>
            <person name="Wilkins M.J."/>
            <person name="Karaoz U."/>
            <person name="Brodie E.L."/>
            <person name="Williams K.H."/>
            <person name="Hubbard S.S."/>
            <person name="Banfield J.F."/>
        </authorList>
    </citation>
    <scope>NUCLEOTIDE SEQUENCE [LARGE SCALE GENOMIC DNA]</scope>
</reference>
<gene>
    <name evidence="1" type="ORF">A3D78_06725</name>
</gene>
<dbReference type="Proteomes" id="UP000176253">
    <property type="component" value="Unassembled WGS sequence"/>
</dbReference>
<proteinExistence type="predicted"/>
<organism evidence="1 2">
    <name type="scientific">Candidatus Gottesmanbacteria bacterium RIFCSPHIGHO2_02_FULL_39_14</name>
    <dbReference type="NCBI Taxonomy" id="1798383"/>
    <lineage>
        <taxon>Bacteria</taxon>
        <taxon>Candidatus Gottesmaniibacteriota</taxon>
    </lineage>
</organism>
<dbReference type="EMBL" id="MFJM01000007">
    <property type="protein sequence ID" value="OGG19033.1"/>
    <property type="molecule type" value="Genomic_DNA"/>
</dbReference>
<protein>
    <submittedName>
        <fullName evidence="1">Uncharacterized protein</fullName>
    </submittedName>
</protein>
<comment type="caution">
    <text evidence="1">The sequence shown here is derived from an EMBL/GenBank/DDBJ whole genome shotgun (WGS) entry which is preliminary data.</text>
</comment>
<accession>A0A1F6A2Y0</accession>
<sequence>MIKKLSDFVSRERNRFETKHNNMFAFSFSEIHRYYEFLKIIFDRYKKVSKEYIDNTRTLQKTFLPGSHPMTDYQMKLQSIDTALSIKVQFEIESFYLFAKIFLDKTARALEFYFGQLNKKPLDSHDDLTKSLQSYAKEKNLVLTSEFLGHIGQLKQDISDFRDKFISHEKSPRTARGTSWNSVGQINLVLHRIYPTEKDTQVTPKA</sequence>
<evidence type="ECO:0000313" key="2">
    <source>
        <dbReference type="Proteomes" id="UP000176253"/>
    </source>
</evidence>
<name>A0A1F6A2Y0_9BACT</name>